<keyword evidence="5 10" id="KW-0255">Endonuclease</keyword>
<evidence type="ECO:0000256" key="7">
    <source>
        <dbReference type="ARBA" id="ARBA00022842"/>
    </source>
</evidence>
<comment type="cofactor">
    <cofactor evidence="1 10">
        <name>Mg(2+)</name>
        <dbReference type="ChEBI" id="CHEBI:18420"/>
    </cofactor>
</comment>
<dbReference type="AlphaFoldDB" id="A0A947DJV0"/>
<dbReference type="SUPFAM" id="SSF54060">
    <property type="entry name" value="His-Me finger endonucleases"/>
    <property type="match status" value="1"/>
</dbReference>
<dbReference type="InterPro" id="IPR044925">
    <property type="entry name" value="His-Me_finger_sf"/>
</dbReference>
<proteinExistence type="inferred from homology"/>
<dbReference type="InterPro" id="IPR001604">
    <property type="entry name" value="Endo_G_ENPP1-like_dom"/>
</dbReference>
<dbReference type="CDD" id="cd00091">
    <property type="entry name" value="NUC"/>
    <property type="match status" value="1"/>
</dbReference>
<dbReference type="EMBL" id="JADOES010000063">
    <property type="protein sequence ID" value="MBT9317883.1"/>
    <property type="molecule type" value="Genomic_DNA"/>
</dbReference>
<keyword evidence="7" id="KW-0460">Magnesium</keyword>
<dbReference type="Proteomes" id="UP000717364">
    <property type="component" value="Unassembled WGS sequence"/>
</dbReference>
<keyword evidence="15" id="KW-1185">Reference proteome</keyword>
<evidence type="ECO:0000313" key="14">
    <source>
        <dbReference type="EMBL" id="MBT9317883.1"/>
    </source>
</evidence>
<dbReference type="InterPro" id="IPR018524">
    <property type="entry name" value="DNA/RNA_endonuclease_AS"/>
</dbReference>
<protein>
    <recommendedName>
        <fullName evidence="10">Endonuclease</fullName>
        <ecNumber evidence="10">3.1.30.-</ecNumber>
    </recommendedName>
</protein>
<evidence type="ECO:0000256" key="11">
    <source>
        <dbReference type="SAM" id="MobiDB-lite"/>
    </source>
</evidence>
<dbReference type="EC" id="3.1.30.-" evidence="10"/>
<evidence type="ECO:0000256" key="2">
    <source>
        <dbReference type="ARBA" id="ARBA00010052"/>
    </source>
</evidence>
<dbReference type="SMART" id="SM00892">
    <property type="entry name" value="Endonuclease_NS"/>
    <property type="match status" value="1"/>
</dbReference>
<dbReference type="InterPro" id="IPR020821">
    <property type="entry name" value="ENPP1-3/EXOG-like_nuc-like"/>
</dbReference>
<dbReference type="PROSITE" id="PS01070">
    <property type="entry name" value="NUCLEASE_NON_SPEC"/>
    <property type="match status" value="1"/>
</dbReference>
<comment type="similarity">
    <text evidence="2 10">Belongs to the DNA/RNA non-specific endonuclease family.</text>
</comment>
<reference evidence="14" key="2">
    <citation type="journal article" date="2021" name="Mar. Drugs">
        <title>Genome Reduction and Secondary Metabolism of the Marine Sponge-Associated Cyanobacterium Leptothoe.</title>
        <authorList>
            <person name="Konstantinou D."/>
            <person name="Popin R.V."/>
            <person name="Fewer D.P."/>
            <person name="Sivonen K."/>
            <person name="Gkelis S."/>
        </authorList>
    </citation>
    <scope>NUCLEOTIDE SEQUENCE</scope>
    <source>
        <strain evidence="14">TAU-MAC 1115</strain>
    </source>
</reference>
<dbReference type="GO" id="GO:0046872">
    <property type="term" value="F:metal ion binding"/>
    <property type="evidence" value="ECO:0007669"/>
    <property type="project" value="UniProtKB-KW"/>
</dbReference>
<dbReference type="Gene3D" id="3.40.570.10">
    <property type="entry name" value="Extracellular Endonuclease, subunit A"/>
    <property type="match status" value="1"/>
</dbReference>
<name>A0A947DJV0_9CYAN</name>
<feature type="region of interest" description="Disordered" evidence="11">
    <location>
        <begin position="179"/>
        <end position="200"/>
    </location>
</feature>
<dbReference type="PANTHER" id="PTHR13966:SF5">
    <property type="entry name" value="ENDONUCLEASE G, MITOCHONDRIAL"/>
    <property type="match status" value="1"/>
</dbReference>
<dbReference type="PROSITE" id="PS51257">
    <property type="entry name" value="PROKAR_LIPOPROTEIN"/>
    <property type="match status" value="1"/>
</dbReference>
<evidence type="ECO:0000256" key="6">
    <source>
        <dbReference type="ARBA" id="ARBA00022801"/>
    </source>
</evidence>
<sequence length="341" mass="38970">MLRRQNFEHWPLWTQNAVKAVVLLLITTGCDNLATELTDPNAHLPPCVEQNCDCGDFVSQDLAQLVLDEFKGDPHNLDGDGNRRACEKLPQTTPELDWETYFSNNPHIALGNPSHAGQENSDNYLIDREQYVLAYSQSRGVLRWASWVLSRDWVGSTDRQNNFRPDGILPKGTYQVTPRDYTNSGYDRGHMVPSADRTATDRDNSATFLMTNIFPQTAENNRGPWRELESYCRDLLYQQGKTLYIIGGVYGQKQPIAKDRVIPPSRTWKVIVIFDDEPTVDNVTYSTETIAVDMPNRQRLDEQWQTYQTSIDRIELATGYDLLSDVPDAVQTELEGRRSNY</sequence>
<comment type="caution">
    <text evidence="14">The sequence shown here is derived from an EMBL/GenBank/DDBJ whole genome shotgun (WGS) entry which is preliminary data.</text>
</comment>
<keyword evidence="3 10" id="KW-0540">Nuclease</keyword>
<dbReference type="Pfam" id="PF01223">
    <property type="entry name" value="Endonuclease_NS"/>
    <property type="match status" value="1"/>
</dbReference>
<keyword evidence="4 9" id="KW-0479">Metal-binding</keyword>
<dbReference type="GO" id="GO:0016787">
    <property type="term" value="F:hydrolase activity"/>
    <property type="evidence" value="ECO:0007669"/>
    <property type="project" value="UniProtKB-KW"/>
</dbReference>
<evidence type="ECO:0000256" key="5">
    <source>
        <dbReference type="ARBA" id="ARBA00022759"/>
    </source>
</evidence>
<evidence type="ECO:0000256" key="3">
    <source>
        <dbReference type="ARBA" id="ARBA00022722"/>
    </source>
</evidence>
<feature type="domain" description="DNA/RNA non-specific endonuclease/pyrophosphatase/phosphodiesterase" evidence="13">
    <location>
        <begin position="127"/>
        <end position="329"/>
    </location>
</feature>
<dbReference type="InterPro" id="IPR044929">
    <property type="entry name" value="DNA/RNA_non-sp_Endonuclease_sf"/>
</dbReference>
<evidence type="ECO:0000256" key="4">
    <source>
        <dbReference type="ARBA" id="ARBA00022723"/>
    </source>
</evidence>
<evidence type="ECO:0000256" key="8">
    <source>
        <dbReference type="PIRSR" id="PIRSR640255-1"/>
    </source>
</evidence>
<feature type="domain" description="ENPP1-3/EXOG-like endonuclease/phosphodiesterase" evidence="12">
    <location>
        <begin position="128"/>
        <end position="329"/>
    </location>
</feature>
<evidence type="ECO:0000259" key="13">
    <source>
        <dbReference type="SMART" id="SM00892"/>
    </source>
</evidence>
<evidence type="ECO:0000256" key="9">
    <source>
        <dbReference type="PIRSR" id="PIRSR640255-2"/>
    </source>
</evidence>
<dbReference type="PANTHER" id="PTHR13966">
    <property type="entry name" value="ENDONUCLEASE RELATED"/>
    <property type="match status" value="1"/>
</dbReference>
<gene>
    <name evidence="14" type="ORF">IXB50_20910</name>
</gene>
<feature type="active site" description="Proton acceptor" evidence="8">
    <location>
        <position position="190"/>
    </location>
</feature>
<feature type="binding site" evidence="9">
    <location>
        <position position="221"/>
    </location>
    <ligand>
        <name>Mg(2+)</name>
        <dbReference type="ChEBI" id="CHEBI:18420"/>
        <note>catalytic</note>
    </ligand>
</feature>
<keyword evidence="6 10" id="KW-0378">Hydrolase</keyword>
<evidence type="ECO:0000313" key="15">
    <source>
        <dbReference type="Proteomes" id="UP000717364"/>
    </source>
</evidence>
<dbReference type="GO" id="GO:0004519">
    <property type="term" value="F:endonuclease activity"/>
    <property type="evidence" value="ECO:0007669"/>
    <property type="project" value="UniProtKB-UniRule"/>
</dbReference>
<evidence type="ECO:0000259" key="12">
    <source>
        <dbReference type="SMART" id="SM00477"/>
    </source>
</evidence>
<dbReference type="InterPro" id="IPR040255">
    <property type="entry name" value="Non-specific_endonuclease"/>
</dbReference>
<dbReference type="GO" id="GO:0003676">
    <property type="term" value="F:nucleic acid binding"/>
    <property type="evidence" value="ECO:0007669"/>
    <property type="project" value="InterPro"/>
</dbReference>
<reference evidence="14" key="1">
    <citation type="submission" date="2020-11" db="EMBL/GenBank/DDBJ databases">
        <authorList>
            <person name="Konstantinou D."/>
            <person name="Gkelis S."/>
            <person name="Popin R."/>
            <person name="Fewer D."/>
            <person name="Sivonen K."/>
        </authorList>
    </citation>
    <scope>NUCLEOTIDE SEQUENCE</scope>
    <source>
        <strain evidence="14">TAU-MAC 1115</strain>
    </source>
</reference>
<organism evidence="14 15">
    <name type="scientific">Leptothoe spongobia TAU-MAC 1115</name>
    <dbReference type="NCBI Taxonomy" id="1967444"/>
    <lineage>
        <taxon>Bacteria</taxon>
        <taxon>Bacillati</taxon>
        <taxon>Cyanobacteriota</taxon>
        <taxon>Cyanophyceae</taxon>
        <taxon>Nodosilineales</taxon>
        <taxon>Cymatolegaceae</taxon>
        <taxon>Leptothoe</taxon>
        <taxon>Leptothoe spongobia</taxon>
    </lineage>
</organism>
<dbReference type="SMART" id="SM00477">
    <property type="entry name" value="NUC"/>
    <property type="match status" value="1"/>
</dbReference>
<evidence type="ECO:0000256" key="10">
    <source>
        <dbReference type="RuleBase" id="RU366055"/>
    </source>
</evidence>
<evidence type="ECO:0000256" key="1">
    <source>
        <dbReference type="ARBA" id="ARBA00001946"/>
    </source>
</evidence>
<accession>A0A947DJV0</accession>